<evidence type="ECO:0000313" key="1">
    <source>
        <dbReference type="EMBL" id="KAL1257169.1"/>
    </source>
</evidence>
<proteinExistence type="predicted"/>
<comment type="caution">
    <text evidence="1">The sequence shown here is derived from an EMBL/GenBank/DDBJ whole genome shotgun (WGS) entry which is preliminary data.</text>
</comment>
<evidence type="ECO:0000313" key="2">
    <source>
        <dbReference type="Proteomes" id="UP001558613"/>
    </source>
</evidence>
<protein>
    <submittedName>
        <fullName evidence="1">Uncharacterized protein</fullName>
    </submittedName>
</protein>
<reference evidence="1 2" key="1">
    <citation type="submission" date="2023-09" db="EMBL/GenBank/DDBJ databases">
        <authorList>
            <person name="Wang M."/>
        </authorList>
    </citation>
    <scope>NUCLEOTIDE SEQUENCE [LARGE SCALE GENOMIC DNA]</scope>
    <source>
        <strain evidence="1">GT-2023</strain>
        <tissue evidence="1">Liver</tissue>
    </source>
</reference>
<keyword evidence="2" id="KW-1185">Reference proteome</keyword>
<organism evidence="1 2">
    <name type="scientific">Cirrhinus molitorella</name>
    <name type="common">mud carp</name>
    <dbReference type="NCBI Taxonomy" id="172907"/>
    <lineage>
        <taxon>Eukaryota</taxon>
        <taxon>Metazoa</taxon>
        <taxon>Chordata</taxon>
        <taxon>Craniata</taxon>
        <taxon>Vertebrata</taxon>
        <taxon>Euteleostomi</taxon>
        <taxon>Actinopterygii</taxon>
        <taxon>Neopterygii</taxon>
        <taxon>Teleostei</taxon>
        <taxon>Ostariophysi</taxon>
        <taxon>Cypriniformes</taxon>
        <taxon>Cyprinidae</taxon>
        <taxon>Labeoninae</taxon>
        <taxon>Labeonini</taxon>
        <taxon>Cirrhinus</taxon>
    </lineage>
</organism>
<gene>
    <name evidence="1" type="ORF">QQF64_012714</name>
</gene>
<accession>A0ABR3LZG3</accession>
<dbReference type="EMBL" id="JAYMGO010000018">
    <property type="protein sequence ID" value="KAL1257169.1"/>
    <property type="molecule type" value="Genomic_DNA"/>
</dbReference>
<dbReference type="Proteomes" id="UP001558613">
    <property type="component" value="Unassembled WGS sequence"/>
</dbReference>
<name>A0ABR3LZG3_9TELE</name>
<sequence length="70" mass="8053">MYSKQASPKAIREVEASLWYRRVSFINKARDGRQIPLSVLRGLGRPVTQLPFWPPELADSRPREVIALSF</sequence>